<dbReference type="VEuPathDB" id="TriTrypDB:LDHU3_11.1630"/>
<evidence type="ECO:0000313" key="3">
    <source>
        <dbReference type="EMBL" id="TPP52973.1"/>
    </source>
</evidence>
<feature type="transmembrane region" description="Helical" evidence="2">
    <location>
        <begin position="224"/>
        <end position="245"/>
    </location>
</feature>
<dbReference type="Proteomes" id="UP000318447">
    <property type="component" value="Unassembled WGS sequence"/>
</dbReference>
<dbReference type="VEuPathDB" id="TriTrypDB:LdCL_110019000"/>
<accession>A0A504XWD7</accession>
<feature type="compositionally biased region" description="Low complexity" evidence="1">
    <location>
        <begin position="1122"/>
        <end position="1133"/>
    </location>
</feature>
<dbReference type="VEuPathDB" id="TriTrypDB:LdBPK_111320.1"/>
<keyword evidence="3" id="KW-0966">Cell projection</keyword>
<feature type="compositionally biased region" description="Basic and acidic residues" evidence="1">
    <location>
        <begin position="612"/>
        <end position="625"/>
    </location>
</feature>
<keyword evidence="3" id="KW-0969">Cilium</keyword>
<evidence type="ECO:0000313" key="4">
    <source>
        <dbReference type="Proteomes" id="UP000318447"/>
    </source>
</evidence>
<organism evidence="3 4">
    <name type="scientific">Leishmania donovani</name>
    <dbReference type="NCBI Taxonomy" id="5661"/>
    <lineage>
        <taxon>Eukaryota</taxon>
        <taxon>Discoba</taxon>
        <taxon>Euglenozoa</taxon>
        <taxon>Kinetoplastea</taxon>
        <taxon>Metakinetoplastina</taxon>
        <taxon>Trypanosomatida</taxon>
        <taxon>Trypanosomatidae</taxon>
        <taxon>Leishmaniinae</taxon>
        <taxon>Leishmania</taxon>
    </lineage>
</organism>
<dbReference type="VEuPathDB" id="TriTrypDB:LdCL_110019100"/>
<gene>
    <name evidence="3" type="ORF">CGC21_0625</name>
</gene>
<feature type="transmembrane region" description="Helical" evidence="2">
    <location>
        <begin position="257"/>
        <end position="282"/>
    </location>
</feature>
<feature type="region of interest" description="Disordered" evidence="1">
    <location>
        <begin position="612"/>
        <end position="634"/>
    </location>
</feature>
<comment type="caution">
    <text evidence="3">The sequence shown here is derived from an EMBL/GenBank/DDBJ whole genome shotgun (WGS) entry which is preliminary data.</text>
</comment>
<dbReference type="EMBL" id="RHLC01000035">
    <property type="protein sequence ID" value="TPP52973.1"/>
    <property type="molecule type" value="Genomic_DNA"/>
</dbReference>
<feature type="region of interest" description="Disordered" evidence="1">
    <location>
        <begin position="2161"/>
        <end position="2193"/>
    </location>
</feature>
<keyword evidence="3" id="KW-0282">Flagellum</keyword>
<dbReference type="Gene3D" id="2.60.40.10">
    <property type="entry name" value="Immunoglobulins"/>
    <property type="match status" value="1"/>
</dbReference>
<reference evidence="4" key="1">
    <citation type="submission" date="2019-02" db="EMBL/GenBank/DDBJ databases">
        <title>FDA dAtabase for Regulatory Grade micrObial Sequences (FDA-ARGOS): Supporting development and validation of Infectious Disease Dx tests.</title>
        <authorList>
            <person name="Duncan R."/>
            <person name="Fisher C."/>
            <person name="Tallon L."/>
            <person name="Sadzewicz L."/>
            <person name="Sengamalay N."/>
            <person name="Ott S."/>
            <person name="Godinez A."/>
            <person name="Nagaraj S."/>
            <person name="Vavikolanu K."/>
            <person name="Nadendla S."/>
            <person name="Aluvathingal J."/>
            <person name="Sichtig H."/>
        </authorList>
    </citation>
    <scope>NUCLEOTIDE SEQUENCE [LARGE SCALE GENOMIC DNA]</scope>
    <source>
        <strain evidence="4">FDAARGOS_361</strain>
    </source>
</reference>
<feature type="transmembrane region" description="Helical" evidence="2">
    <location>
        <begin position="88"/>
        <end position="106"/>
    </location>
</feature>
<sequence>MAPKARSVAPKAQAGASPPEAREPLIIAAAFLDSVVAVSGVPVMMAQAAYVSFPSGAHLVAYQLCFLVPQLITTLVAEQLTMHVSASALLLFTLMCSTGSAAIVALSLSQRALSLFFASHILNGVFRHTKTLFGVTAKTLHMPTTDVSAAARYGMMAGMLLSGIAGDIMRDAVQVAQLFIGVEAAAATLVLAHLLLRSRTVVVTARVSQEYAQWLPSLARAPAVVYRSVSALIAVMLAASVNQVVYPIAAPAYGLPYSFAGAHLCFGMVLQMVLMPSVVDVAKRMARQWKSNVLLTGSAEDKLSVIAGLLLLAGCTVVPCASDFGPFVFCPASLLLVDLPAGVLSTLAASAVQETFGHGSGDAPKVARLLAHITQLVKMFAAPLRICTTESLRGYKYPVRYISIPLMTYALMYARTHNVTYAVTGLATTLLLLTSTVSSFEGELAEAAQPLVVNGGAEFGTLLGLSETATVTAMAADTAVPSNCDGALEKHFRPIVFLLNSHTPDNVDAATVADLLHPFFRKDDYYVVNASTVANPIGILREAKKSLSSEASLQAAAASLQDRLSAAVQSALTNIAATRREAQQAALQAKEAQLSALQADYVEDGLSAEEARAAAHAELQERSESEGEESYSSAGERLPPAVCVVNAPLLPAAVARLACDVGGLAAVVLLESPCSVRELVSVAGAGGRKSSTSVAASNAPNDRAKGRGPGAGAAAASSSSTSKQHHFSAAAGGSAEDLLAALGRAALAQPDDNAFLDVLLQHVPYPTERANSTDASPESPALLRPSIPAAQFLPTLHALLLRIFSCWVRYNAWRVRRFLVQVPAYTPLIDSEAALSAVAGEDALAAAAAAEQRPNKRKSGGPGGHEDNVPLPISTKLPTTTPRPCTMAQVAAEQFEYTAYMQRWMRSASHGSTDNVLAAGEAVQACLKGCLCQVASLKGSSTLRTSADTSAAQLGEDIADACARCRIAVAVSSGASLRPPKDGVEAACQDKGAATCGATPISAPASAGLTADSVEEALAHIVTEEVGSAALPSVTTALITTAGDGDALHWMRDALLARDHHGWHTAHTAHLLDSPTTFPRFFREEEFLEAEGRHYAPSSLSDDTEKDEEESESDSSSEETTSDSCGDDTASAAEDAATKMVPTAVREMPPACPTVDHVDIVSQHLRRRRVLEQVRLSHARPPVQELMGCATPCRTVVTETQWMRAADGTLVEVARTAANSAQVRCTIVDAGIDLEAGFMLDCPPPTVDDFAKATAVDARASGSLPEPLLSSAVRGFLSLGRELRVITEAQFRRVGKASKSREEAKAANQLTLEQITKTLLDALPSPPPPPPPEGGDGKTAAARIVMRVHACFLLHDCVMTAAAPKAGAPGVQLRCLKPSQHTTHLPRRRLLSVQLWNEGVVSTVALTHLQAIDVYLDGVVEVHSPDLAAGVRLLLYKNGSYVTVSGRCQLLVSPDGRVTRYENGEGGRLVHKLQRGRATAVSAPAVHRVEREDGLHLEVIEPSGADDDGQASLIPCSLGHVRCIRFGTGVVVEQGDKDGMWSWRFVGLPTVYCDVAAYQIAAAIGKGECDRLAYQPRTDSFSLFLNDSEAEGARVAADVAMSSCRISVFTQGCDLSTARTDQGDRTGVFAVDCAYGGVYGRVGADRVYRVSPFGRCSEEVEHGGDLRYRQLVLPEHYKRPKKTAEALLLPEYASPSFRRAVAGEGGDLTTVPSADHTDALHLQAVPLLLPKEPARISASTAASPYSTLAVQHPAACVPLQLRCIALQEDGSQVTVLDAASWLEWVMWWQRHSSWAPQYSSPTPKEALREGAPEERPFRLIRALRARQAFVPFTEPGAENVPAEASVVQECVLRLPSREAASAPSWCAAGSLARTSAVSGVTGAADEEDTAPAAAVAEAAVPLDAAPVSPIVAREEEQVPMAALTDAHCVTELPAAVGRRGGSLNYWTSALCPQALQPSRDSSRTENGVAMPMARTHTANLSADAATSEAPAPPSPAVPAAMPKKTLSWQSSKVPLMHSYHPAADELTGTNASSRFHTPRLEVHPRKVEFGNVLPLRRYVTTVRLTNASTVPCRYRVRVGAVVRPFLSVSYSRQFVAPGITTEMHVELSGSQPYGVMDSHISIVHEGGTVEVNVWWCTTDEADTARLGDGVTCAGWTVHKPAIQHPRMPEQETEQTDDRSTLSDTDVALDVRTA</sequence>
<dbReference type="InterPro" id="IPR013783">
    <property type="entry name" value="Ig-like_fold"/>
</dbReference>
<dbReference type="VEuPathDB" id="TriTrypDB:LdBPK_111310.1"/>
<dbReference type="Pfam" id="PF14874">
    <property type="entry name" value="PapD-like"/>
    <property type="match status" value="1"/>
</dbReference>
<feature type="region of interest" description="Disordered" evidence="1">
    <location>
        <begin position="1092"/>
        <end position="1133"/>
    </location>
</feature>
<keyword evidence="2" id="KW-1133">Transmembrane helix</keyword>
<proteinExistence type="predicted"/>
<protein>
    <submittedName>
        <fullName evidence="3">Flagellar-associated PapD-like family protein</fullName>
    </submittedName>
</protein>
<feature type="region of interest" description="Disordered" evidence="1">
    <location>
        <begin position="848"/>
        <end position="878"/>
    </location>
</feature>
<keyword evidence="2" id="KW-0472">Membrane</keyword>
<feature type="region of interest" description="Disordered" evidence="1">
    <location>
        <begin position="688"/>
        <end position="727"/>
    </location>
</feature>
<feature type="region of interest" description="Disordered" evidence="1">
    <location>
        <begin position="1981"/>
        <end position="2000"/>
    </location>
</feature>
<keyword evidence="2" id="KW-0812">Transmembrane</keyword>
<feature type="compositionally biased region" description="Acidic residues" evidence="1">
    <location>
        <begin position="1102"/>
        <end position="1121"/>
    </location>
</feature>
<feature type="transmembrane region" description="Helical" evidence="2">
    <location>
        <begin position="25"/>
        <end position="50"/>
    </location>
</feature>
<evidence type="ECO:0000256" key="1">
    <source>
        <dbReference type="SAM" id="MobiDB-lite"/>
    </source>
</evidence>
<dbReference type="VEuPathDB" id="TriTrypDB:LDHU3_11.1620"/>
<feature type="transmembrane region" description="Helical" evidence="2">
    <location>
        <begin position="303"/>
        <end position="329"/>
    </location>
</feature>
<evidence type="ECO:0000256" key="2">
    <source>
        <dbReference type="SAM" id="Phobius"/>
    </source>
</evidence>
<name>A0A504XWD7_LEIDO</name>
<feature type="transmembrane region" description="Helical" evidence="2">
    <location>
        <begin position="175"/>
        <end position="196"/>
    </location>
</feature>
<feature type="transmembrane region" description="Helical" evidence="2">
    <location>
        <begin position="56"/>
        <end position="76"/>
    </location>
</feature>
<feature type="compositionally biased region" description="Polar residues" evidence="1">
    <location>
        <begin position="689"/>
        <end position="700"/>
    </location>
</feature>